<keyword evidence="2" id="KW-1185">Reference proteome</keyword>
<gene>
    <name evidence="1" type="ORF">BJ987_005871</name>
</gene>
<dbReference type="EMBL" id="JAGGMR010000001">
    <property type="protein sequence ID" value="MBP2192970.1"/>
    <property type="molecule type" value="Genomic_DNA"/>
</dbReference>
<proteinExistence type="predicted"/>
<dbReference type="Proteomes" id="UP001519325">
    <property type="component" value="Unassembled WGS sequence"/>
</dbReference>
<reference evidence="1 2" key="1">
    <citation type="submission" date="2021-03" db="EMBL/GenBank/DDBJ databases">
        <title>Sequencing the genomes of 1000 actinobacteria strains.</title>
        <authorList>
            <person name="Klenk H.-P."/>
        </authorList>
    </citation>
    <scope>NUCLEOTIDE SEQUENCE [LARGE SCALE GENOMIC DNA]</scope>
    <source>
        <strain evidence="1 2">DSM 45516</strain>
    </source>
</reference>
<accession>A0ABS4QMP2</accession>
<evidence type="ECO:0000313" key="2">
    <source>
        <dbReference type="Proteomes" id="UP001519325"/>
    </source>
</evidence>
<sequence>MPLDFAALAIRFAALIRQDRLAAAAARGLVAAVARRGTTVRAADLGSRELPVLAFEGAAPAVLVVPVAAEPDPASFGGFVAFGAQVETGWARWWSAAQGVPVLVAAADELLAAIDASITRYDRPRPADFDPGARTVLDLVGVTAALYGGLLRAGVPGGDLDLLAAAVVRAVAIASAEPPAPQTLSLAAAAGSIAGAGTVSGAGAGSAGAAPLGDEADEIVLAAGLLVVALPRLASILLAALDIRAQLLVLDLLELAERYVHRTLAGTYRALFAGLRSIGSWMLRLFRGVESLAGGMAHGLARFAVGFGTALGAAVRDFVAQLAHFLHVLVAWVRFVAGLLELIGLDRWLPPGPFDAPAVEPEAALEFHLTTPAWDGTLFGAEVRRDVASVLATTSTDVRAALTTGFTGIADRLAATAGDFGRLAATNTRLDARLALDYGDLTDTVLPLEPEPAQRDPLALALESWLVAGGVATLAAALDGYARHTAQRWHARYLVEPEPAGPGPGRPTPTSPHVLARRPLPRVAVPRVLVRVGGPVTDDVLDAVATEFAATVRSSYRAQIGR</sequence>
<comment type="caution">
    <text evidence="1">The sequence shown here is derived from an EMBL/GenBank/DDBJ whole genome shotgun (WGS) entry which is preliminary data.</text>
</comment>
<organism evidence="1 2">
    <name type="scientific">Nocardia goodfellowii</name>
    <dbReference type="NCBI Taxonomy" id="882446"/>
    <lineage>
        <taxon>Bacteria</taxon>
        <taxon>Bacillati</taxon>
        <taxon>Actinomycetota</taxon>
        <taxon>Actinomycetes</taxon>
        <taxon>Mycobacteriales</taxon>
        <taxon>Nocardiaceae</taxon>
        <taxon>Nocardia</taxon>
    </lineage>
</organism>
<dbReference type="RefSeq" id="WP_209896169.1">
    <property type="nucleotide sequence ID" value="NZ_JAGGMR010000001.1"/>
</dbReference>
<name>A0ABS4QMP2_9NOCA</name>
<evidence type="ECO:0000313" key="1">
    <source>
        <dbReference type="EMBL" id="MBP2192970.1"/>
    </source>
</evidence>
<protein>
    <submittedName>
        <fullName evidence="1">Uncharacterized protein</fullName>
    </submittedName>
</protein>